<comment type="similarity">
    <text evidence="3">Belongs to the flavoredoxin family.</text>
</comment>
<dbReference type="InterPro" id="IPR012349">
    <property type="entry name" value="Split_barrel_FMN-bd"/>
</dbReference>
<dbReference type="Pfam" id="PF01613">
    <property type="entry name" value="Flavin_Reduct"/>
    <property type="match status" value="1"/>
</dbReference>
<sequence>MRKNLGAKPFMYPQPVLIIGTYDQNGVANAMNAAWGSIADFKKVALYLSATHKTVKNILNKKEFTVSMATEDEVIVCDYVGIVSGNKNLNKLDKTNWTIEKSEHADAPTFAELPMTLECRLESYDEESELLVGTIINVSVDEEILDDNGQINPLKLKPITFDASNNSYIGLGAKVGNAFKDGNQIK</sequence>
<dbReference type="InterPro" id="IPR052174">
    <property type="entry name" value="Flavoredoxin"/>
</dbReference>
<dbReference type="PANTHER" id="PTHR43567">
    <property type="entry name" value="FLAVOREDOXIN-RELATED-RELATED"/>
    <property type="match status" value="1"/>
</dbReference>
<keyword evidence="6" id="KW-1185">Reference proteome</keyword>
<dbReference type="EMBL" id="JAUSUR010000009">
    <property type="protein sequence ID" value="MDQ0363056.1"/>
    <property type="molecule type" value="Genomic_DNA"/>
</dbReference>
<feature type="domain" description="Flavin reductase like" evidence="4">
    <location>
        <begin position="11"/>
        <end position="154"/>
    </location>
</feature>
<dbReference type="Gene3D" id="2.30.110.10">
    <property type="entry name" value="Electron Transport, Fmn-binding Protein, Chain A"/>
    <property type="match status" value="1"/>
</dbReference>
<evidence type="ECO:0000256" key="2">
    <source>
        <dbReference type="ARBA" id="ARBA00022630"/>
    </source>
</evidence>
<dbReference type="PANTHER" id="PTHR43567:SF1">
    <property type="entry name" value="FLAVOREDOXIN"/>
    <property type="match status" value="1"/>
</dbReference>
<evidence type="ECO:0000256" key="3">
    <source>
        <dbReference type="ARBA" id="ARBA00038054"/>
    </source>
</evidence>
<evidence type="ECO:0000259" key="4">
    <source>
        <dbReference type="SMART" id="SM00903"/>
    </source>
</evidence>
<gene>
    <name evidence="5" type="ORF">J2S15_003817</name>
</gene>
<evidence type="ECO:0000313" key="6">
    <source>
        <dbReference type="Proteomes" id="UP001230220"/>
    </source>
</evidence>
<dbReference type="SUPFAM" id="SSF50475">
    <property type="entry name" value="FMN-binding split barrel"/>
    <property type="match status" value="1"/>
</dbReference>
<keyword evidence="2" id="KW-0285">Flavoprotein</keyword>
<name>A0ABU0E897_9FIRM</name>
<comment type="cofactor">
    <cofactor evidence="1">
        <name>FMN</name>
        <dbReference type="ChEBI" id="CHEBI:58210"/>
    </cofactor>
</comment>
<dbReference type="Proteomes" id="UP001230220">
    <property type="component" value="Unassembled WGS sequence"/>
</dbReference>
<dbReference type="SMART" id="SM00903">
    <property type="entry name" value="Flavin_Reduct"/>
    <property type="match status" value="1"/>
</dbReference>
<reference evidence="5 6" key="1">
    <citation type="submission" date="2023-07" db="EMBL/GenBank/DDBJ databases">
        <title>Genomic Encyclopedia of Type Strains, Phase IV (KMG-IV): sequencing the most valuable type-strain genomes for metagenomic binning, comparative biology and taxonomic classification.</title>
        <authorList>
            <person name="Goeker M."/>
        </authorList>
    </citation>
    <scope>NUCLEOTIDE SEQUENCE [LARGE SCALE GENOMIC DNA]</scope>
    <source>
        <strain evidence="5 6">DSM 16784</strain>
    </source>
</reference>
<evidence type="ECO:0000256" key="1">
    <source>
        <dbReference type="ARBA" id="ARBA00001917"/>
    </source>
</evidence>
<accession>A0ABU0E897</accession>
<organism evidence="5 6">
    <name type="scientific">Breznakia pachnodae</name>
    <dbReference type="NCBI Taxonomy" id="265178"/>
    <lineage>
        <taxon>Bacteria</taxon>
        <taxon>Bacillati</taxon>
        <taxon>Bacillota</taxon>
        <taxon>Erysipelotrichia</taxon>
        <taxon>Erysipelotrichales</taxon>
        <taxon>Erysipelotrichaceae</taxon>
        <taxon>Breznakia</taxon>
    </lineage>
</organism>
<dbReference type="RefSeq" id="WP_307411563.1">
    <property type="nucleotide sequence ID" value="NZ_JAUSUR010000009.1"/>
</dbReference>
<comment type="caution">
    <text evidence="5">The sequence shown here is derived from an EMBL/GenBank/DDBJ whole genome shotgun (WGS) entry which is preliminary data.</text>
</comment>
<dbReference type="InterPro" id="IPR002563">
    <property type="entry name" value="Flavin_Rdtase-like_dom"/>
</dbReference>
<protein>
    <submittedName>
        <fullName evidence="5">Flavin reductase (DIM6/NTAB) family NADH-FMN oxidoreductase RutF</fullName>
    </submittedName>
</protein>
<evidence type="ECO:0000313" key="5">
    <source>
        <dbReference type="EMBL" id="MDQ0363056.1"/>
    </source>
</evidence>
<proteinExistence type="inferred from homology"/>